<evidence type="ECO:0000313" key="1">
    <source>
        <dbReference type="EMBL" id="WLJ26329.1"/>
    </source>
</evidence>
<organism evidence="1">
    <name type="scientific">Firmicutes phage HS19</name>
    <dbReference type="NCBI Taxonomy" id="3056397"/>
    <lineage>
        <taxon>Viruses</taxon>
    </lineage>
</organism>
<proteinExistence type="predicted"/>
<sequence>MSVYGDYCPYCGEEIEAEDLFEVCDCRGDESDELKQCPHCFNVFRASLEPVMTLSIQGEEDYLQYLKYREKQLIDRIKHSGDKEYMSFYKEELATIQKDIKKSRKYVEKNERDEWEEDEI</sequence>
<name>A0AA49X527_9VIRU</name>
<reference evidence="1" key="1">
    <citation type="submission" date="2023-04" db="EMBL/GenBank/DDBJ databases">
        <title>The human skin virome in hidradenitis suppurativa patients.</title>
        <authorList>
            <person name="Jansen D."/>
        </authorList>
    </citation>
    <scope>NUCLEOTIDE SEQUENCE</scope>
    <source>
        <strain evidence="1">VC4_HSPhageD</strain>
    </source>
</reference>
<accession>A0AA49X527</accession>
<protein>
    <submittedName>
        <fullName evidence="1">Biosynthesis protein</fullName>
    </submittedName>
</protein>
<dbReference type="EMBL" id="OQ890325">
    <property type="protein sequence ID" value="WLJ26329.1"/>
    <property type="molecule type" value="Genomic_DNA"/>
</dbReference>